<evidence type="ECO:0000259" key="4">
    <source>
        <dbReference type="PROSITE" id="PS51165"/>
    </source>
</evidence>
<evidence type="ECO:0000256" key="2">
    <source>
        <dbReference type="ARBA" id="ARBA00022679"/>
    </source>
</evidence>
<dbReference type="Gene3D" id="3.30.2130.30">
    <property type="match status" value="1"/>
</dbReference>
<reference evidence="5 6" key="1">
    <citation type="journal article" date="2022" name="Res Sq">
        <title>Evolution of multicellular longitudinally dividing oral cavity symbionts (Neisseriaceae).</title>
        <authorList>
            <person name="Nyongesa S."/>
            <person name="Weber P."/>
            <person name="Bernet E."/>
            <person name="Pullido F."/>
            <person name="Nieckarz M."/>
            <person name="Delaby M."/>
            <person name="Nieves C."/>
            <person name="Viehboeck T."/>
            <person name="Krause N."/>
            <person name="Rivera-Millot A."/>
            <person name="Nakamura A."/>
            <person name="Vischer N."/>
            <person name="VanNieuwenhze M."/>
            <person name="Brun Y."/>
            <person name="Cava F."/>
            <person name="Bulgheresi S."/>
            <person name="Veyrier F."/>
        </authorList>
    </citation>
    <scope>NUCLEOTIDE SEQUENCE [LARGE SCALE GENOMIC DNA]</scope>
    <source>
        <strain evidence="5 6">SN4</strain>
    </source>
</reference>
<dbReference type="InterPro" id="IPR054170">
    <property type="entry name" value="RlmL_1st"/>
</dbReference>
<accession>A0ABY4E3Q6</accession>
<dbReference type="Gene3D" id="3.40.50.150">
    <property type="entry name" value="Vaccinia Virus protein VP39"/>
    <property type="match status" value="1"/>
</dbReference>
<dbReference type="InterPro" id="IPR004114">
    <property type="entry name" value="THUMP_dom"/>
</dbReference>
<dbReference type="PROSITE" id="PS51165">
    <property type="entry name" value="THUMP"/>
    <property type="match status" value="1"/>
</dbReference>
<dbReference type="PROSITE" id="PS01261">
    <property type="entry name" value="UPF0020"/>
    <property type="match status" value="1"/>
</dbReference>
<dbReference type="RefSeq" id="WP_058356518.1">
    <property type="nucleotide sequence ID" value="NZ_CABKVG010000009.1"/>
</dbReference>
<dbReference type="SUPFAM" id="SSF53335">
    <property type="entry name" value="S-adenosyl-L-methionine-dependent methyltransferases"/>
    <property type="match status" value="1"/>
</dbReference>
<organism evidence="5 6">
    <name type="scientific">Vitreoscilla massiliensis</name>
    <dbReference type="NCBI Taxonomy" id="1689272"/>
    <lineage>
        <taxon>Bacteria</taxon>
        <taxon>Pseudomonadati</taxon>
        <taxon>Pseudomonadota</taxon>
        <taxon>Betaproteobacteria</taxon>
        <taxon>Neisseriales</taxon>
        <taxon>Neisseriaceae</taxon>
        <taxon>Vitreoscilla</taxon>
    </lineage>
</organism>
<proteinExistence type="predicted"/>
<dbReference type="InterPro" id="IPR002052">
    <property type="entry name" value="DNA_methylase_N6_adenine_CS"/>
</dbReference>
<gene>
    <name evidence="5" type="ORF">LVJ82_11160</name>
</gene>
<evidence type="ECO:0000313" key="5">
    <source>
        <dbReference type="EMBL" id="UOO88047.1"/>
    </source>
</evidence>
<dbReference type="Pfam" id="PF22020">
    <property type="entry name" value="RlmL_1st"/>
    <property type="match status" value="1"/>
</dbReference>
<evidence type="ECO:0000313" key="6">
    <source>
        <dbReference type="Proteomes" id="UP000832011"/>
    </source>
</evidence>
<dbReference type="Pfam" id="PF02926">
    <property type="entry name" value="THUMP"/>
    <property type="match status" value="1"/>
</dbReference>
<keyword evidence="3" id="KW-0694">RNA-binding</keyword>
<evidence type="ECO:0000256" key="1">
    <source>
        <dbReference type="ARBA" id="ARBA00022603"/>
    </source>
</evidence>
<keyword evidence="6" id="KW-1185">Reference proteome</keyword>
<dbReference type="PANTHER" id="PTHR47313">
    <property type="entry name" value="RIBOSOMAL RNA LARGE SUBUNIT METHYLTRANSFERASE K/L"/>
    <property type="match status" value="1"/>
</dbReference>
<feature type="domain" description="THUMP" evidence="4">
    <location>
        <begin position="45"/>
        <end position="156"/>
    </location>
</feature>
<dbReference type="InterPro" id="IPR053943">
    <property type="entry name" value="RlmKL-like_Mtase_CS"/>
</dbReference>
<dbReference type="Pfam" id="PF01170">
    <property type="entry name" value="UPF0020"/>
    <property type="match status" value="1"/>
</dbReference>
<dbReference type="CDD" id="cd11715">
    <property type="entry name" value="THUMP_AdoMetMT"/>
    <property type="match status" value="1"/>
</dbReference>
<dbReference type="InterPro" id="IPR000241">
    <property type="entry name" value="RlmKL-like_Mtase"/>
</dbReference>
<sequence>MAALKIFITCPRGLEEVLVGELNALALQQIRAVDGGVDCVGSWEQVYQINLRSRVASRVLIELIRGVCAREDQMYQLARKVVWSDWFEVNDSIKMNVTGKRTPFKRIDILGLKIKDAVCDVFREACGKRPSVDKMFPDVRIHAFVEGTQARIMLDTSGEALFKRGYRDETGEAPLRENLAAGLLMLAGYDGSQAFIDPMCGSGTIAIEAALIAKHQAPGLYRRFGFEKLQGFQAEVWSKIKQQALAEVIAPVASLQAADVDRQVIKAALGNAHQAGVDDVLAFKVQDVTKATAAAATGVVVSNPPYGIRLEDEHFLRGFYPQLGGVLKQQFHGWQVALISADMGLPGGLRLKPARKVPLFNGKLDCRLFIFKMVQGSNRGE</sequence>
<dbReference type="PANTHER" id="PTHR47313:SF1">
    <property type="entry name" value="RIBOSOMAL RNA LARGE SUBUNIT METHYLTRANSFERASE K_L"/>
    <property type="match status" value="1"/>
</dbReference>
<dbReference type="SMART" id="SM00981">
    <property type="entry name" value="THUMP"/>
    <property type="match status" value="1"/>
</dbReference>
<dbReference type="PROSITE" id="PS00092">
    <property type="entry name" value="N6_MTASE"/>
    <property type="match status" value="1"/>
</dbReference>
<name>A0ABY4E3Q6_9NEIS</name>
<evidence type="ECO:0000256" key="3">
    <source>
        <dbReference type="PROSITE-ProRule" id="PRU00529"/>
    </source>
</evidence>
<dbReference type="InterPro" id="IPR029063">
    <property type="entry name" value="SAM-dependent_MTases_sf"/>
</dbReference>
<dbReference type="EMBL" id="CP091511">
    <property type="protein sequence ID" value="UOO88047.1"/>
    <property type="molecule type" value="Genomic_DNA"/>
</dbReference>
<keyword evidence="1" id="KW-0489">Methyltransferase</keyword>
<keyword evidence="2" id="KW-0808">Transferase</keyword>
<dbReference type="Proteomes" id="UP000832011">
    <property type="component" value="Chromosome"/>
</dbReference>
<protein>
    <submittedName>
        <fullName evidence="5">THUMP domain-containing protein</fullName>
    </submittedName>
</protein>